<dbReference type="STRING" id="908937.Prede_0334"/>
<sequence>MKTFHHIMVLALACCVATGCMDGDWDAQQPTAEQAGVGNKDIDESNIITIAELKDRYKTAITTDYRDGKAYAQVAEDTKIKAMVTGNDIQGNLYNELAVADATGGIVIAVAEGGLFGTLPVGAEIIIDLKGLYVGNYGLQAEIGTPYTNASGATYVSRMSRALWNQHFRLTGKTQTVEPVAFDKNWKPANDGLTYGGRLVKLTNVSLKGADGKATYATPGGGGGSKSVYFNELGNSVMLYTSNYADFAANPLPTGKINVTGIMKRYNRTWEIIIRTLDDVEEVK</sequence>
<protein>
    <recommendedName>
        <fullName evidence="1">DUF5689 domain-containing protein</fullName>
    </recommendedName>
</protein>
<dbReference type="Proteomes" id="UP000007820">
    <property type="component" value="Unassembled WGS sequence"/>
</dbReference>
<name>F9D0R5_PREDD</name>
<dbReference type="KEGG" id="pdt:Prede_0334"/>
<feature type="domain" description="DUF5689" evidence="1">
    <location>
        <begin position="46"/>
        <end position="280"/>
    </location>
</feature>
<evidence type="ECO:0000313" key="2">
    <source>
        <dbReference type="EMBL" id="AGB27716.1"/>
    </source>
</evidence>
<dbReference type="PATRIC" id="fig|908937.9.peg.348"/>
<evidence type="ECO:0000313" key="3">
    <source>
        <dbReference type="EMBL" id="EGQ16594.1"/>
    </source>
</evidence>
<dbReference type="PROSITE" id="PS00018">
    <property type="entry name" value="EF_HAND_1"/>
    <property type="match status" value="1"/>
</dbReference>
<dbReference type="EMBL" id="AFPW01000006">
    <property type="protein sequence ID" value="EGQ16594.1"/>
    <property type="molecule type" value="Genomic_DNA"/>
</dbReference>
<dbReference type="EMBL" id="CP003368">
    <property type="protein sequence ID" value="AGB27716.1"/>
    <property type="molecule type" value="Genomic_DNA"/>
</dbReference>
<dbReference type="InterPro" id="IPR043744">
    <property type="entry name" value="DUF5689"/>
</dbReference>
<dbReference type="PROSITE" id="PS51257">
    <property type="entry name" value="PROKAR_LIPOPROTEIN"/>
    <property type="match status" value="1"/>
</dbReference>
<dbReference type="InterPro" id="IPR018247">
    <property type="entry name" value="EF_Hand_1_Ca_BS"/>
</dbReference>
<reference evidence="3 4" key="1">
    <citation type="submission" date="2011-04" db="EMBL/GenBank/DDBJ databases">
        <authorList>
            <person name="Muzny D."/>
            <person name="Qin X."/>
            <person name="Deng J."/>
            <person name="Jiang H."/>
            <person name="Liu Y."/>
            <person name="Qu J."/>
            <person name="Song X.-Z."/>
            <person name="Zhang L."/>
            <person name="Thornton R."/>
            <person name="Coyle M."/>
            <person name="Francisco L."/>
            <person name="Jackson L."/>
            <person name="Javaid M."/>
            <person name="Korchina V."/>
            <person name="Kovar C."/>
            <person name="Mata R."/>
            <person name="Mathew T."/>
            <person name="Ngo R."/>
            <person name="Nguyen L."/>
            <person name="Nguyen N."/>
            <person name="Okwuonu G."/>
            <person name="Ongeri F."/>
            <person name="Pham C."/>
            <person name="Simmons D."/>
            <person name="Wilczek-Boney K."/>
            <person name="Hale W."/>
            <person name="Jakkamsetti A."/>
            <person name="Pham P."/>
            <person name="Ruth R."/>
            <person name="San Lucas F."/>
            <person name="Warren J."/>
            <person name="Zhang J."/>
            <person name="Zhao Z."/>
            <person name="Zhou C."/>
            <person name="Zhu D."/>
            <person name="Lee S."/>
            <person name="Bess C."/>
            <person name="Blankenburg K."/>
            <person name="Forbes L."/>
            <person name="Fu Q."/>
            <person name="Gubbala S."/>
            <person name="Hirani K."/>
            <person name="Jayaseelan J.C."/>
            <person name="Lara F."/>
            <person name="Munidasa M."/>
            <person name="Palculict T."/>
            <person name="Patil S."/>
            <person name="Pu L.-L."/>
            <person name="Saada N."/>
            <person name="Tang L."/>
            <person name="Weissenberger G."/>
            <person name="Zhu Y."/>
            <person name="Hemphill L."/>
            <person name="Shang Y."/>
            <person name="Youmans B."/>
            <person name="Ayvaz T."/>
            <person name="Ross M."/>
            <person name="Santibanez J."/>
            <person name="Aqrawi P."/>
            <person name="Gross S."/>
            <person name="Joshi V."/>
            <person name="Fowler G."/>
            <person name="Nazareth L."/>
            <person name="Reid J."/>
            <person name="Worley K."/>
            <person name="Petrosino J."/>
            <person name="Highlander S."/>
            <person name="Gibbs R."/>
        </authorList>
    </citation>
    <scope>NUCLEOTIDE SEQUENCE [LARGE SCALE GENOMIC DNA]</scope>
    <source>
        <strain evidence="3 4">DSM 3688</strain>
    </source>
</reference>
<dbReference type="HOGENOM" id="CLU_056926_0_0_10"/>
<reference evidence="5" key="3">
    <citation type="submission" date="2012-02" db="EMBL/GenBank/DDBJ databases">
        <title>Complete sequence of chromosome 1 of Prevotella dentalis DSM 3688.</title>
        <authorList>
            <person name="Lucas S."/>
            <person name="Copeland A."/>
            <person name="Lapidus A."/>
            <person name="Glavina del Rio T."/>
            <person name="Dalin E."/>
            <person name="Tice H."/>
            <person name="Bruce D."/>
            <person name="Goodwin L."/>
            <person name="Pitluck S."/>
            <person name="Peters L."/>
            <person name="Mikhailova N."/>
            <person name="Chertkov O."/>
            <person name="Kyrpides N."/>
            <person name="Mavromatis K."/>
            <person name="Ivanova N."/>
            <person name="Brettin T."/>
            <person name="Detter J.C."/>
            <person name="Han C."/>
            <person name="Larimer F."/>
            <person name="Land M."/>
            <person name="Hauser L."/>
            <person name="Markowitz V."/>
            <person name="Cheng J.-F."/>
            <person name="Hugenholtz P."/>
            <person name="Woyke T."/>
            <person name="Wu D."/>
            <person name="Gronow S."/>
            <person name="Wellnitz S."/>
            <person name="Brambilla E."/>
            <person name="Klenk H.-P."/>
            <person name="Eisen J.A."/>
        </authorList>
    </citation>
    <scope>NUCLEOTIDE SEQUENCE [LARGE SCALE GENOMIC DNA]</scope>
    <source>
        <strain evidence="5">ATCC 49559 / DSM 3688 / JCM 13448 / NCTC 12043 / ES 2772</strain>
    </source>
</reference>
<organism evidence="3 4">
    <name type="scientific">Prevotella dentalis (strain ATCC 49559 / DSM 3688 / JCM 13448 / NCTC 12043 / ES 2772)</name>
    <name type="common">Mitsuokella dentalis</name>
    <dbReference type="NCBI Taxonomy" id="908937"/>
    <lineage>
        <taxon>Bacteria</taxon>
        <taxon>Pseudomonadati</taxon>
        <taxon>Bacteroidota</taxon>
        <taxon>Bacteroidia</taxon>
        <taxon>Bacteroidales</taxon>
        <taxon>Prevotellaceae</taxon>
        <taxon>Prevotella</taxon>
    </lineage>
</organism>
<gene>
    <name evidence="2" type="ordered locus">Prede_0334</name>
    <name evidence="3" type="ORF">HMPREF9136_0443</name>
</gene>
<evidence type="ECO:0000313" key="4">
    <source>
        <dbReference type="Proteomes" id="UP000007820"/>
    </source>
</evidence>
<dbReference type="Proteomes" id="UP000010862">
    <property type="component" value="Chromosome 1"/>
</dbReference>
<reference evidence="2" key="2">
    <citation type="submission" date="2012-02" db="EMBL/GenBank/DDBJ databases">
        <title>Complete sequence of chromosome 1 of Prevotella dentalis DSM 3688.</title>
        <authorList>
            <consortium name="US DOE Joint Genome Institute (JGI-PGF)"/>
            <person name="Lucas S."/>
            <person name="Copeland A."/>
            <person name="Lapidus A."/>
            <person name="Glavina del Rio T."/>
            <person name="Dalin E."/>
            <person name="Tice H."/>
            <person name="Bruce D."/>
            <person name="Goodwin L."/>
            <person name="Pitluck S."/>
            <person name="Peters L."/>
            <person name="Mikhailova N."/>
            <person name="Chertkov O."/>
            <person name="Kyrpides N."/>
            <person name="Mavromatis K."/>
            <person name="Ivanova N."/>
            <person name="Brettin T."/>
            <person name="Detter J.C."/>
            <person name="Han C."/>
            <person name="Larimer F."/>
            <person name="Land M."/>
            <person name="Hauser L."/>
            <person name="Markowitz V."/>
            <person name="Cheng J.-F."/>
            <person name="Hugenholtz P."/>
            <person name="Woyke T."/>
            <person name="Wu D."/>
            <person name="Gronow S."/>
            <person name="Wellnitz S."/>
            <person name="Brambilla E."/>
            <person name="Klenk H.-P."/>
            <person name="Eisen J.A."/>
        </authorList>
    </citation>
    <scope>NUCLEOTIDE SEQUENCE</scope>
    <source>
        <strain evidence="2">DSM 3688</strain>
    </source>
</reference>
<evidence type="ECO:0000313" key="5">
    <source>
        <dbReference type="Proteomes" id="UP000010862"/>
    </source>
</evidence>
<proteinExistence type="predicted"/>
<dbReference type="OrthoDB" id="1492759at2"/>
<dbReference type="Pfam" id="PF18942">
    <property type="entry name" value="DUF5689"/>
    <property type="match status" value="1"/>
</dbReference>
<keyword evidence="5" id="KW-1185">Reference proteome</keyword>
<dbReference type="eggNOG" id="COG4085">
    <property type="taxonomic scope" value="Bacteria"/>
</dbReference>
<evidence type="ECO:0000259" key="1">
    <source>
        <dbReference type="Pfam" id="PF18942"/>
    </source>
</evidence>
<accession>F9D0R5</accession>
<dbReference type="RefSeq" id="WP_005843949.1">
    <property type="nucleotide sequence ID" value="NC_019960.1"/>
</dbReference>
<dbReference type="AlphaFoldDB" id="F9D0R5"/>